<evidence type="ECO:0000256" key="8">
    <source>
        <dbReference type="ARBA" id="ARBA00048367"/>
    </source>
</evidence>
<evidence type="ECO:0000259" key="12">
    <source>
        <dbReference type="PROSITE" id="PS50011"/>
    </source>
</evidence>
<evidence type="ECO:0000256" key="9">
    <source>
        <dbReference type="PROSITE-ProRule" id="PRU10141"/>
    </source>
</evidence>
<dbReference type="Gene3D" id="1.10.510.10">
    <property type="entry name" value="Transferase(Phosphotransferase) domain 1"/>
    <property type="match status" value="1"/>
</dbReference>
<dbReference type="GO" id="GO:0008353">
    <property type="term" value="F:RNA polymerase II CTD heptapeptide repeat kinase activity"/>
    <property type="evidence" value="ECO:0007669"/>
    <property type="project" value="TreeGrafter"/>
</dbReference>
<evidence type="ECO:0000256" key="4">
    <source>
        <dbReference type="ARBA" id="ARBA00022741"/>
    </source>
</evidence>
<evidence type="ECO:0000256" key="3">
    <source>
        <dbReference type="ARBA" id="ARBA00022679"/>
    </source>
</evidence>
<organism evidence="13 14">
    <name type="scientific">Zymoseptoria tritici (strain ST99CH_3D7)</name>
    <dbReference type="NCBI Taxonomy" id="1276538"/>
    <lineage>
        <taxon>Eukaryota</taxon>
        <taxon>Fungi</taxon>
        <taxon>Dikarya</taxon>
        <taxon>Ascomycota</taxon>
        <taxon>Pezizomycotina</taxon>
        <taxon>Dothideomycetes</taxon>
        <taxon>Dothideomycetidae</taxon>
        <taxon>Mycosphaerellales</taxon>
        <taxon>Mycosphaerellaceae</taxon>
        <taxon>Zymoseptoria</taxon>
    </lineage>
</organism>
<dbReference type="InterPro" id="IPR050108">
    <property type="entry name" value="CDK"/>
</dbReference>
<dbReference type="InterPro" id="IPR011009">
    <property type="entry name" value="Kinase-like_dom_sf"/>
</dbReference>
<evidence type="ECO:0000313" key="14">
    <source>
        <dbReference type="Proteomes" id="UP000215127"/>
    </source>
</evidence>
<evidence type="ECO:0000256" key="5">
    <source>
        <dbReference type="ARBA" id="ARBA00022777"/>
    </source>
</evidence>
<comment type="catalytic activity">
    <reaction evidence="8">
        <text>L-seryl-[protein] + ATP = O-phospho-L-seryl-[protein] + ADP + H(+)</text>
        <dbReference type="Rhea" id="RHEA:17989"/>
        <dbReference type="Rhea" id="RHEA-COMP:9863"/>
        <dbReference type="Rhea" id="RHEA-COMP:11604"/>
        <dbReference type="ChEBI" id="CHEBI:15378"/>
        <dbReference type="ChEBI" id="CHEBI:29999"/>
        <dbReference type="ChEBI" id="CHEBI:30616"/>
        <dbReference type="ChEBI" id="CHEBI:83421"/>
        <dbReference type="ChEBI" id="CHEBI:456216"/>
        <dbReference type="EC" id="2.7.11.22"/>
    </reaction>
</comment>
<comment type="similarity">
    <text evidence="1">Belongs to the protein kinase superfamily. CMGC Ser/Thr protein kinase family. CDC2/CDKX subfamily.</text>
</comment>
<keyword evidence="3" id="KW-0808">Transferase</keyword>
<keyword evidence="2 10" id="KW-0723">Serine/threonine-protein kinase</keyword>
<dbReference type="FunFam" id="1.10.510.10:FF:000624">
    <property type="entry name" value="Mitogen-activated protein kinase"/>
    <property type="match status" value="1"/>
</dbReference>
<feature type="compositionally biased region" description="Basic and acidic residues" evidence="11">
    <location>
        <begin position="351"/>
        <end position="389"/>
    </location>
</feature>
<evidence type="ECO:0000256" key="6">
    <source>
        <dbReference type="ARBA" id="ARBA00022840"/>
    </source>
</evidence>
<reference evidence="13 14" key="1">
    <citation type="submission" date="2016-06" db="EMBL/GenBank/DDBJ databases">
        <authorList>
            <person name="Kjaerup R.B."/>
            <person name="Dalgaard T.S."/>
            <person name="Juul-Madsen H.R."/>
        </authorList>
    </citation>
    <scope>NUCLEOTIDE SEQUENCE [LARGE SCALE GENOMIC DNA]</scope>
</reference>
<comment type="catalytic activity">
    <reaction evidence="7">
        <text>L-threonyl-[protein] + ATP = O-phospho-L-threonyl-[protein] + ADP + H(+)</text>
        <dbReference type="Rhea" id="RHEA:46608"/>
        <dbReference type="Rhea" id="RHEA-COMP:11060"/>
        <dbReference type="Rhea" id="RHEA-COMP:11605"/>
        <dbReference type="ChEBI" id="CHEBI:15378"/>
        <dbReference type="ChEBI" id="CHEBI:30013"/>
        <dbReference type="ChEBI" id="CHEBI:30616"/>
        <dbReference type="ChEBI" id="CHEBI:61977"/>
        <dbReference type="ChEBI" id="CHEBI:456216"/>
        <dbReference type="EC" id="2.7.11.22"/>
    </reaction>
</comment>
<dbReference type="STRING" id="1276538.A0A1X7RYH3"/>
<gene>
    <name evidence="13" type="ORF">ZT3D7_G7598</name>
</gene>
<evidence type="ECO:0000313" key="13">
    <source>
        <dbReference type="EMBL" id="SMQ52445.1"/>
    </source>
</evidence>
<dbReference type="GO" id="GO:0004693">
    <property type="term" value="F:cyclin-dependent protein serine/threonine kinase activity"/>
    <property type="evidence" value="ECO:0007669"/>
    <property type="project" value="UniProtKB-EC"/>
</dbReference>
<evidence type="ECO:0000256" key="2">
    <source>
        <dbReference type="ARBA" id="ARBA00022527"/>
    </source>
</evidence>
<dbReference type="EMBL" id="LT853698">
    <property type="protein sequence ID" value="SMQ52445.1"/>
    <property type="molecule type" value="Genomic_DNA"/>
</dbReference>
<dbReference type="SUPFAM" id="SSF56112">
    <property type="entry name" value="Protein kinase-like (PK-like)"/>
    <property type="match status" value="1"/>
</dbReference>
<feature type="region of interest" description="Disordered" evidence="11">
    <location>
        <begin position="1"/>
        <end position="39"/>
    </location>
</feature>
<dbReference type="AlphaFoldDB" id="A0A1X7RYH3"/>
<keyword evidence="5" id="KW-0418">Kinase</keyword>
<evidence type="ECO:0000256" key="1">
    <source>
        <dbReference type="ARBA" id="ARBA00006485"/>
    </source>
</evidence>
<keyword evidence="14" id="KW-1185">Reference proteome</keyword>
<dbReference type="PANTHER" id="PTHR24056:SF0">
    <property type="entry name" value="CYCLIN-DEPENDENT KINASE 7"/>
    <property type="match status" value="1"/>
</dbReference>
<evidence type="ECO:0000256" key="7">
    <source>
        <dbReference type="ARBA" id="ARBA00047811"/>
    </source>
</evidence>
<dbReference type="Pfam" id="PF00069">
    <property type="entry name" value="Pkinase"/>
    <property type="match status" value="1"/>
</dbReference>
<feature type="compositionally biased region" description="Polar residues" evidence="11">
    <location>
        <begin position="26"/>
        <end position="35"/>
    </location>
</feature>
<dbReference type="Gene3D" id="3.30.200.20">
    <property type="entry name" value="Phosphorylase Kinase, domain 1"/>
    <property type="match status" value="1"/>
</dbReference>
<dbReference type="Proteomes" id="UP000215127">
    <property type="component" value="Chromosome 7"/>
</dbReference>
<dbReference type="PROSITE" id="PS00107">
    <property type="entry name" value="PROTEIN_KINASE_ATP"/>
    <property type="match status" value="1"/>
</dbReference>
<dbReference type="InterPro" id="IPR000719">
    <property type="entry name" value="Prot_kinase_dom"/>
</dbReference>
<dbReference type="GO" id="GO:0005737">
    <property type="term" value="C:cytoplasm"/>
    <property type="evidence" value="ECO:0007669"/>
    <property type="project" value="TreeGrafter"/>
</dbReference>
<dbReference type="PANTHER" id="PTHR24056">
    <property type="entry name" value="CELL DIVISION PROTEIN KINASE"/>
    <property type="match status" value="1"/>
</dbReference>
<sequence length="397" mass="44499">MTANMIKSPALDVPPEPPMKRLKLSPNGSSTTSKPSAPVADLAEQLDAQERNKYIKGKKLGSGQYADVFSAHLVTDPTQLVAIKKIKVGAEVKEFGISYDSLREIRFLQELDHPNIIKLYSVFSTKNQNLNLVLEQLPQGDLLQLIQNTQGIQYTPADVKSWMLMLQRAVWFCHANHVLHRDIKPNNLLIAANGEIKLADFGLARSFADPYQPMTYNTITIWYRPPELFYQAQYYGGVVDIWSCGCVFAELVAREVLFRAWPESEINMVKLICEKVGTPTEDNWPGVSKLKGYVVADEQFPVRGKDYWAAHFRTIGEQGVDLLMGMLTLDPRKRLDAEAVLRHGYWTSDPRPSRLEDLPKKGGGLEKMGEDLKRRGGEVPAKGKGDGVARKINFGGK</sequence>
<feature type="region of interest" description="Disordered" evidence="11">
    <location>
        <begin position="351"/>
        <end position="397"/>
    </location>
</feature>
<feature type="binding site" evidence="9">
    <location>
        <position position="85"/>
    </location>
    <ligand>
        <name>ATP</name>
        <dbReference type="ChEBI" id="CHEBI:30616"/>
    </ligand>
</feature>
<dbReference type="PROSITE" id="PS50011">
    <property type="entry name" value="PROTEIN_KINASE_DOM"/>
    <property type="match status" value="1"/>
</dbReference>
<dbReference type="GO" id="GO:0005524">
    <property type="term" value="F:ATP binding"/>
    <property type="evidence" value="ECO:0007669"/>
    <property type="project" value="UniProtKB-UniRule"/>
</dbReference>
<dbReference type="InterPro" id="IPR017441">
    <property type="entry name" value="Protein_kinase_ATP_BS"/>
</dbReference>
<keyword evidence="4 9" id="KW-0547">Nucleotide-binding</keyword>
<dbReference type="SMART" id="SM00220">
    <property type="entry name" value="S_TKc"/>
    <property type="match status" value="1"/>
</dbReference>
<evidence type="ECO:0000256" key="10">
    <source>
        <dbReference type="RuleBase" id="RU000304"/>
    </source>
</evidence>
<dbReference type="GO" id="GO:0045944">
    <property type="term" value="P:positive regulation of transcription by RNA polymerase II"/>
    <property type="evidence" value="ECO:0007669"/>
    <property type="project" value="TreeGrafter"/>
</dbReference>
<accession>A0A1X7RYH3</accession>
<dbReference type="GO" id="GO:0070985">
    <property type="term" value="C:transcription factor TFIIK complex"/>
    <property type="evidence" value="ECO:0007669"/>
    <property type="project" value="TreeGrafter"/>
</dbReference>
<name>A0A1X7RYH3_ZYMT9</name>
<keyword evidence="6 9" id="KW-0067">ATP-binding</keyword>
<dbReference type="PROSITE" id="PS00108">
    <property type="entry name" value="PROTEIN_KINASE_ST"/>
    <property type="match status" value="1"/>
</dbReference>
<dbReference type="InterPro" id="IPR008271">
    <property type="entry name" value="Ser/Thr_kinase_AS"/>
</dbReference>
<feature type="domain" description="Protein kinase" evidence="12">
    <location>
        <begin position="54"/>
        <end position="346"/>
    </location>
</feature>
<proteinExistence type="inferred from homology"/>
<protein>
    <recommendedName>
        <fullName evidence="12">Protein kinase domain-containing protein</fullName>
    </recommendedName>
</protein>
<evidence type="ECO:0000256" key="11">
    <source>
        <dbReference type="SAM" id="MobiDB-lite"/>
    </source>
</evidence>